<dbReference type="InterPro" id="IPR035979">
    <property type="entry name" value="RBD_domain_sf"/>
</dbReference>
<feature type="domain" description="RRM" evidence="7">
    <location>
        <begin position="175"/>
        <end position="253"/>
    </location>
</feature>
<feature type="domain" description="RRM" evidence="7">
    <location>
        <begin position="255"/>
        <end position="337"/>
    </location>
</feature>
<evidence type="ECO:0000256" key="1">
    <source>
        <dbReference type="ARBA" id="ARBA00004496"/>
    </source>
</evidence>
<dbReference type="EMBL" id="CAXLJL010000501">
    <property type="protein sequence ID" value="CAL5138613.1"/>
    <property type="molecule type" value="Genomic_DNA"/>
</dbReference>
<keyword evidence="3" id="KW-0677">Repeat</keyword>
<dbReference type="Gene3D" id="3.30.70.330">
    <property type="match status" value="3"/>
</dbReference>
<feature type="region of interest" description="Disordered" evidence="6">
    <location>
        <begin position="41"/>
        <end position="96"/>
    </location>
</feature>
<comment type="caution">
    <text evidence="8">The sequence shown here is derived from an EMBL/GenBank/DDBJ whole genome shotgun (WGS) entry which is preliminary data.</text>
</comment>
<keyword evidence="2" id="KW-0963">Cytoplasm</keyword>
<feature type="region of interest" description="Disordered" evidence="6">
    <location>
        <begin position="600"/>
        <end position="638"/>
    </location>
</feature>
<evidence type="ECO:0000259" key="7">
    <source>
        <dbReference type="PROSITE" id="PS50102"/>
    </source>
</evidence>
<dbReference type="InterPro" id="IPR006535">
    <property type="entry name" value="HnRNP_R/Q_splicing_fac"/>
</dbReference>
<gene>
    <name evidence="8" type="ORF">CDAUBV1_LOCUS13435</name>
</gene>
<dbReference type="CDD" id="cd12251">
    <property type="entry name" value="RRM3_hnRNPR_like"/>
    <property type="match status" value="1"/>
</dbReference>
<dbReference type="Proteomes" id="UP001497525">
    <property type="component" value="Unassembled WGS sequence"/>
</dbReference>
<dbReference type="InterPro" id="IPR012677">
    <property type="entry name" value="Nucleotide-bd_a/b_plait_sf"/>
</dbReference>
<keyword evidence="4 5" id="KW-0694">RNA-binding</keyword>
<feature type="compositionally biased region" description="Polar residues" evidence="6">
    <location>
        <begin position="75"/>
        <end position="90"/>
    </location>
</feature>
<feature type="compositionally biased region" description="Low complexity" evidence="6">
    <location>
        <begin position="53"/>
        <end position="74"/>
    </location>
</feature>
<protein>
    <recommendedName>
        <fullName evidence="7">RRM domain-containing protein</fullName>
    </recommendedName>
</protein>
<accession>A0AAV2TUL5</accession>
<dbReference type="GO" id="GO:0005737">
    <property type="term" value="C:cytoplasm"/>
    <property type="evidence" value="ECO:0007669"/>
    <property type="project" value="UniProtKB-SubCell"/>
</dbReference>
<feature type="compositionally biased region" description="Polar residues" evidence="6">
    <location>
        <begin position="600"/>
        <end position="628"/>
    </location>
</feature>
<evidence type="ECO:0000313" key="9">
    <source>
        <dbReference type="Proteomes" id="UP001497525"/>
    </source>
</evidence>
<dbReference type="AlphaFoldDB" id="A0AAV2TUL5"/>
<dbReference type="NCBIfam" id="TIGR01648">
    <property type="entry name" value="hnRNP-R-Q"/>
    <property type="match status" value="1"/>
</dbReference>
<dbReference type="SUPFAM" id="SSF54928">
    <property type="entry name" value="RNA-binding domain, RBD"/>
    <property type="match status" value="2"/>
</dbReference>
<feature type="region of interest" description="Disordered" evidence="6">
    <location>
        <begin position="1142"/>
        <end position="1169"/>
    </location>
</feature>
<dbReference type="FunFam" id="3.30.70.330:FF:000026">
    <property type="entry name" value="APOBEC1 complementation factor isoform X1"/>
    <property type="match status" value="1"/>
</dbReference>
<evidence type="ECO:0000256" key="6">
    <source>
        <dbReference type="SAM" id="MobiDB-lite"/>
    </source>
</evidence>
<comment type="subcellular location">
    <subcellularLocation>
        <location evidence="1">Cytoplasm</location>
    </subcellularLocation>
</comment>
<reference evidence="8" key="1">
    <citation type="submission" date="2024-06" db="EMBL/GenBank/DDBJ databases">
        <authorList>
            <person name="Liu X."/>
            <person name="Lenzi L."/>
            <person name="Haldenby T S."/>
            <person name="Uol C."/>
        </authorList>
    </citation>
    <scope>NUCLEOTIDE SEQUENCE</scope>
</reference>
<dbReference type="CDD" id="cd12249">
    <property type="entry name" value="RRM1_hnRNPR_like"/>
    <property type="match status" value="1"/>
</dbReference>
<dbReference type="CDD" id="cd12250">
    <property type="entry name" value="RRM2_hnRNPR_like"/>
    <property type="match status" value="1"/>
</dbReference>
<dbReference type="PANTHER" id="PTHR21245">
    <property type="entry name" value="HETEROGENEOUS NUCLEAR RIBONUCLEOPROTEIN"/>
    <property type="match status" value="1"/>
</dbReference>
<dbReference type="InterPro" id="IPR000504">
    <property type="entry name" value="RRM_dom"/>
</dbReference>
<name>A0AAV2TUL5_CALDB</name>
<dbReference type="PROSITE" id="PS50102">
    <property type="entry name" value="RRM"/>
    <property type="match status" value="3"/>
</dbReference>
<evidence type="ECO:0000256" key="2">
    <source>
        <dbReference type="ARBA" id="ARBA00022490"/>
    </source>
</evidence>
<dbReference type="Pfam" id="PF00076">
    <property type="entry name" value="RRM_1"/>
    <property type="match status" value="3"/>
</dbReference>
<evidence type="ECO:0000313" key="8">
    <source>
        <dbReference type="EMBL" id="CAL5138613.1"/>
    </source>
</evidence>
<evidence type="ECO:0000256" key="4">
    <source>
        <dbReference type="ARBA" id="ARBA00022884"/>
    </source>
</evidence>
<dbReference type="SMART" id="SM00360">
    <property type="entry name" value="RRM"/>
    <property type="match status" value="3"/>
</dbReference>
<evidence type="ECO:0000256" key="3">
    <source>
        <dbReference type="ARBA" id="ARBA00022737"/>
    </source>
</evidence>
<evidence type="ECO:0000256" key="5">
    <source>
        <dbReference type="PROSITE-ProRule" id="PRU00176"/>
    </source>
</evidence>
<dbReference type="FunFam" id="3.30.70.330:FF:000022">
    <property type="entry name" value="APOBEC1 complementation factor isoform X1"/>
    <property type="match status" value="1"/>
</dbReference>
<proteinExistence type="predicted"/>
<sequence length="1187" mass="131825">MIDVESLWTNRQYPTKLLTVGQSGQETFSRWTNAAVQTGKTDLLGYPQPPTSTSPATATQQQQQQQQSSESTTQNRISLPRNSSSTTASGITPLKRLGSTYPLHPDYIFSRSLLSELGPPKLPHKQDNQNAVVMSREEALVTLSEKTSYPILQENGQRRYGPPPDWKGPQPPRGCEVFIGKIPRDCFEDELVPIFEIVGRIYMFRLMMDFSGCNRGYGFCIYTNREDTRRAVAELDSYEIRRGKMLGVCFSVDNCRLFVGGIPKTKTKDEIMTEMLKVTEGVKDVIVYPSVADKTKNRGFAFVEYENHKAAAMARRKLIPGRIHLWGHQIAVDWAEPEREVDEDIMSKVRILYVRNLMLHTTEEALRDHFNRAVGSCDAVERVKKIRDYAFVHFRDRMQAAAALRQLDGTTFEGSQIEVTWAKPVDKNDGFRLSRNSNSGLTPSLTTVPNYMTNSGQLAGILDTRAVGNPLSFNIFGVPMTDPQLRLPLAGYCNRPPNAITFNSYPTALTPQLAAIKMNNGFQPFGKISDLSGMNSTILNNGIPSTNFNTLALVRSFNGQTTPGLLDGTNVLSTFRGPIQNGLQQNLLHLNQQTRMAQLQNPNGDSQDVKSLSESLSTVSRPVQSSVDSKPKEPECPKQAAITPETNELLNKESIKLLTDVCIRHGLGMPKITMHTQEVDEPDSGHKVSMSSVQIFLSSLNRRFTSPSPAPSVDEAAKTAANATLQWLVSHYLLLKAPHKPDQPVIPSNNHPPILGFDSGGDTLLSGQRFLLASAAANHPSELQIDNPNVTFSQIPEPISRGCAGLQSMVPKYDITQQGKMEQISAINRLQLLNREQKRPEGPPPLMGNQSGLNKTIAEMTDQANSPDIIAKAFDSNSLHRMYNSNPTSTMNSESSFVIERPKSPFVCDTMTKSTKAQGNPVPLTIRVENQDNCVKVYHPEENLRTLSSSNGTMQERNRANNSTVPDIANLSQINMVGESSRGQDMTLGTQAHKFPLLSECDNQLHVFKGPYSYQHEARRSLEDASCKQPRGTMFESGNDIQRNINYVCADAAQDHDPKLENSTSLLRNLNLNNIIESIQDNTFEISGGVKPGRYPFTLDEPNHVTELIGSNDNIQSMTDKQFQGPNNLDVNTGEQWLIRPTTIPQPKTSAETDDQTDLRLNSGPVQPDSPRLRTQLFGSEHGYFTF</sequence>
<feature type="domain" description="RRM" evidence="7">
    <location>
        <begin position="350"/>
        <end position="424"/>
    </location>
</feature>
<dbReference type="GO" id="GO:0003723">
    <property type="term" value="F:RNA binding"/>
    <property type="evidence" value="ECO:0007669"/>
    <property type="project" value="UniProtKB-UniRule"/>
</dbReference>
<organism evidence="8 9">
    <name type="scientific">Calicophoron daubneyi</name>
    <name type="common">Rumen fluke</name>
    <name type="synonym">Paramphistomum daubneyi</name>
    <dbReference type="NCBI Taxonomy" id="300641"/>
    <lineage>
        <taxon>Eukaryota</taxon>
        <taxon>Metazoa</taxon>
        <taxon>Spiralia</taxon>
        <taxon>Lophotrochozoa</taxon>
        <taxon>Platyhelminthes</taxon>
        <taxon>Trematoda</taxon>
        <taxon>Digenea</taxon>
        <taxon>Plagiorchiida</taxon>
        <taxon>Pronocephalata</taxon>
        <taxon>Paramphistomoidea</taxon>
        <taxon>Paramphistomidae</taxon>
        <taxon>Calicophoron</taxon>
    </lineage>
</organism>